<keyword evidence="2" id="KW-0479">Metal-binding</keyword>
<dbReference type="NCBIfam" id="TIGR00055">
    <property type="entry name" value="uppS"/>
    <property type="match status" value="1"/>
</dbReference>
<feature type="binding site" evidence="2">
    <location>
        <position position="23"/>
    </location>
    <ligand>
        <name>substrate</name>
    </ligand>
</feature>
<feature type="active site" evidence="2">
    <location>
        <position position="18"/>
    </location>
</feature>
<feature type="binding site" evidence="2">
    <location>
        <position position="205"/>
    </location>
    <ligand>
        <name>Mg(2+)</name>
        <dbReference type="ChEBI" id="CHEBI:18420"/>
    </ligand>
</feature>
<feature type="binding site" evidence="2">
    <location>
        <position position="186"/>
    </location>
    <ligand>
        <name>substrate</name>
    </ligand>
</feature>
<evidence type="ECO:0000256" key="1">
    <source>
        <dbReference type="ARBA" id="ARBA00022679"/>
    </source>
</evidence>
<dbReference type="CDD" id="cd00475">
    <property type="entry name" value="Cis_IPPS"/>
    <property type="match status" value="1"/>
</dbReference>
<feature type="binding site" evidence="2">
    <location>
        <position position="67"/>
    </location>
    <ligand>
        <name>substrate</name>
    </ligand>
</feature>
<dbReference type="Gene3D" id="3.40.1180.10">
    <property type="entry name" value="Decaprenyl diphosphate synthase-like"/>
    <property type="match status" value="1"/>
</dbReference>
<dbReference type="PANTHER" id="PTHR10291">
    <property type="entry name" value="DEHYDRODOLICHYL DIPHOSPHATE SYNTHASE FAMILY MEMBER"/>
    <property type="match status" value="1"/>
</dbReference>
<feature type="binding site" evidence="2">
    <location>
        <position position="35"/>
    </location>
    <ligand>
        <name>substrate</name>
    </ligand>
</feature>
<dbReference type="InterPro" id="IPR036424">
    <property type="entry name" value="UPP_synth-like_sf"/>
</dbReference>
<dbReference type="GO" id="GO:0016094">
    <property type="term" value="P:polyprenol biosynthetic process"/>
    <property type="evidence" value="ECO:0007669"/>
    <property type="project" value="TreeGrafter"/>
</dbReference>
<dbReference type="Pfam" id="PF01255">
    <property type="entry name" value="Prenyltransf"/>
    <property type="match status" value="1"/>
</dbReference>
<dbReference type="FunFam" id="3.40.1180.10:FF:000001">
    <property type="entry name" value="(2E,6E)-farnesyl-diphosphate-specific ditrans,polycis-undecaprenyl-diphosphate synthase"/>
    <property type="match status" value="1"/>
</dbReference>
<comment type="cofactor">
    <cofactor evidence="2">
        <name>Mg(2+)</name>
        <dbReference type="ChEBI" id="CHEBI:18420"/>
    </cofactor>
    <text evidence="2">Binds 2 magnesium ions per subunit.</text>
</comment>
<keyword evidence="1 2" id="KW-0808">Transferase</keyword>
<feature type="binding site" evidence="2">
    <location>
        <position position="18"/>
    </location>
    <ligand>
        <name>Mg(2+)</name>
        <dbReference type="ChEBI" id="CHEBI:18420"/>
    </ligand>
</feature>
<comment type="function">
    <text evidence="2">Catalyzes the condensation of isopentenyl diphosphate (IPP) with allylic pyrophosphates generating different type of terpenoids.</text>
</comment>
<evidence type="ECO:0000313" key="3">
    <source>
        <dbReference type="EMBL" id="HHF98358.1"/>
    </source>
</evidence>
<dbReference type="Proteomes" id="UP000886070">
    <property type="component" value="Unassembled WGS sequence"/>
</dbReference>
<accession>A0A7V5HYM8</accession>
<dbReference type="EC" id="2.5.1.-" evidence="2"/>
<proteinExistence type="inferred from homology"/>
<gene>
    <name evidence="3" type="ORF">ENL39_02600</name>
</gene>
<dbReference type="NCBIfam" id="NF011405">
    <property type="entry name" value="PRK14830.1"/>
    <property type="match status" value="1"/>
</dbReference>
<dbReference type="PANTHER" id="PTHR10291:SF0">
    <property type="entry name" value="DEHYDRODOLICHYL DIPHOSPHATE SYNTHASE 2"/>
    <property type="match status" value="1"/>
</dbReference>
<comment type="subunit">
    <text evidence="2">Homodimer.</text>
</comment>
<dbReference type="GO" id="GO:0000287">
    <property type="term" value="F:magnesium ion binding"/>
    <property type="evidence" value="ECO:0007669"/>
    <property type="project" value="UniProtKB-UniRule"/>
</dbReference>
<reference evidence="3" key="1">
    <citation type="journal article" date="2020" name="mSystems">
        <title>Genome- and Community-Level Interaction Insights into Carbon Utilization and Element Cycling Functions of Hydrothermarchaeota in Hydrothermal Sediment.</title>
        <authorList>
            <person name="Zhou Z."/>
            <person name="Liu Y."/>
            <person name="Xu W."/>
            <person name="Pan J."/>
            <person name="Luo Z.H."/>
            <person name="Li M."/>
        </authorList>
    </citation>
    <scope>NUCLEOTIDE SEQUENCE [LARGE SCALE GENOMIC DNA]</scope>
    <source>
        <strain evidence="3">HyVt-92</strain>
    </source>
</reference>
<comment type="caution">
    <text evidence="2">Lacks conserved residue(s) required for the propagation of feature annotation.</text>
</comment>
<feature type="binding site" evidence="2">
    <location>
        <begin position="19"/>
        <end position="22"/>
    </location>
    <ligand>
        <name>substrate</name>
    </ligand>
</feature>
<feature type="active site" description="Proton acceptor" evidence="2">
    <location>
        <position position="66"/>
    </location>
</feature>
<comment type="similarity">
    <text evidence="2">Belongs to the UPP synthase family.</text>
</comment>
<feature type="binding site" evidence="2">
    <location>
        <position position="31"/>
    </location>
    <ligand>
        <name>substrate</name>
    </ligand>
</feature>
<sequence>MSSHDKEKIPSHLAIIMDGNGRWAKKRGLPRVEGHRVGMKKIKDMVDICRKKGVKVLTLYAFSKQNWNRPRREVDFLMRRFEDYLDREGENLVKENIRFRVIGRIEELPLSLRKKIEKTMKMTEKNEGFFLNLAINYGGQEEIVDAVRKLSMMVKEGKISPQDIEVDLFKKYLYTEDLPYPDLLIRTGGELRISNFLLFQIAYTEFWFTPVFWPDFNEQHLDEALRDFSRRERRFGAIKGE</sequence>
<dbReference type="AlphaFoldDB" id="A0A7V5HYM8"/>
<dbReference type="EMBL" id="DRTT01000078">
    <property type="protein sequence ID" value="HHF98358.1"/>
    <property type="molecule type" value="Genomic_DNA"/>
</dbReference>
<evidence type="ECO:0000256" key="2">
    <source>
        <dbReference type="HAMAP-Rule" id="MF_01139"/>
    </source>
</evidence>
<feature type="binding site" evidence="2">
    <location>
        <position position="69"/>
    </location>
    <ligand>
        <name>substrate</name>
    </ligand>
</feature>
<dbReference type="GO" id="GO:0045547">
    <property type="term" value="F:ditrans,polycis-polyprenyl diphosphate synthase [(2E,6E)-farnesyl diphosphate specific] activity"/>
    <property type="evidence" value="ECO:0007669"/>
    <property type="project" value="TreeGrafter"/>
</dbReference>
<dbReference type="SUPFAM" id="SSF64005">
    <property type="entry name" value="Undecaprenyl diphosphate synthase"/>
    <property type="match status" value="1"/>
</dbReference>
<dbReference type="InterPro" id="IPR001441">
    <property type="entry name" value="UPP_synth-like"/>
</dbReference>
<organism evidence="3">
    <name type="scientific">Aerophobetes bacterium</name>
    <dbReference type="NCBI Taxonomy" id="2030807"/>
    <lineage>
        <taxon>Bacteria</taxon>
        <taxon>Candidatus Aerophobota</taxon>
    </lineage>
</organism>
<name>A0A7V5HYM8_UNCAE</name>
<feature type="binding site" evidence="2">
    <location>
        <begin position="192"/>
        <end position="194"/>
    </location>
    <ligand>
        <name>substrate</name>
    </ligand>
</feature>
<comment type="caution">
    <text evidence="3">The sequence shown here is derived from an EMBL/GenBank/DDBJ whole genome shotgun (WGS) entry which is preliminary data.</text>
</comment>
<dbReference type="HAMAP" id="MF_01139">
    <property type="entry name" value="ISPT"/>
    <property type="match status" value="1"/>
</dbReference>
<keyword evidence="2" id="KW-0460">Magnesium</keyword>
<protein>
    <recommendedName>
        <fullName evidence="2">Isoprenyl transferase</fullName>
        <ecNumber evidence="2">2.5.1.-</ecNumber>
    </recommendedName>
</protein>